<dbReference type="GO" id="GO:0070536">
    <property type="term" value="P:protein K63-linked deubiquitination"/>
    <property type="evidence" value="ECO:0007669"/>
    <property type="project" value="TreeGrafter"/>
</dbReference>
<dbReference type="InterPro" id="IPR023238">
    <property type="entry name" value="FAM175"/>
</dbReference>
<dbReference type="GO" id="GO:0005634">
    <property type="term" value="C:nucleus"/>
    <property type="evidence" value="ECO:0007669"/>
    <property type="project" value="TreeGrafter"/>
</dbReference>
<evidence type="ECO:0008006" key="3">
    <source>
        <dbReference type="Google" id="ProtNLM"/>
    </source>
</evidence>
<dbReference type="Pfam" id="PF21125">
    <property type="entry name" value="MPN_2A_DUB_like"/>
    <property type="match status" value="1"/>
</dbReference>
<dbReference type="Proteomes" id="UP000324832">
    <property type="component" value="Unassembled WGS sequence"/>
</dbReference>
<reference evidence="1 2" key="1">
    <citation type="submission" date="2017-07" db="EMBL/GenBank/DDBJ databases">
        <authorList>
            <person name="Talla V."/>
            <person name="Backstrom N."/>
        </authorList>
    </citation>
    <scope>NUCLEOTIDE SEQUENCE [LARGE SCALE GENOMIC DNA]</scope>
</reference>
<keyword evidence="2" id="KW-1185">Reference proteome</keyword>
<dbReference type="GO" id="GO:0031593">
    <property type="term" value="F:polyubiquitin modification-dependent protein binding"/>
    <property type="evidence" value="ECO:0007669"/>
    <property type="project" value="TreeGrafter"/>
</dbReference>
<gene>
    <name evidence="1" type="ORF">LSINAPIS_LOCUS6108</name>
</gene>
<dbReference type="CDD" id="cd23525">
    <property type="entry name" value="Abraxas_2_insects"/>
    <property type="match status" value="1"/>
</dbReference>
<name>A0A5E4Q770_9NEOP</name>
<dbReference type="AlphaFoldDB" id="A0A5E4Q770"/>
<evidence type="ECO:0000313" key="2">
    <source>
        <dbReference type="Proteomes" id="UP000324832"/>
    </source>
</evidence>
<evidence type="ECO:0000313" key="1">
    <source>
        <dbReference type="EMBL" id="VVC94076.1"/>
    </source>
</evidence>
<protein>
    <recommendedName>
        <fullName evidence="3">MPN domain-containing protein</fullName>
    </recommendedName>
</protein>
<dbReference type="GO" id="GO:0090307">
    <property type="term" value="P:mitotic spindle assembly"/>
    <property type="evidence" value="ECO:0007669"/>
    <property type="project" value="TreeGrafter"/>
</dbReference>
<dbReference type="PANTHER" id="PTHR31728:SF5">
    <property type="entry name" value="OS07G0540200 PROTEIN"/>
    <property type="match status" value="1"/>
</dbReference>
<organism evidence="1 2">
    <name type="scientific">Leptidea sinapis</name>
    <dbReference type="NCBI Taxonomy" id="189913"/>
    <lineage>
        <taxon>Eukaryota</taxon>
        <taxon>Metazoa</taxon>
        <taxon>Ecdysozoa</taxon>
        <taxon>Arthropoda</taxon>
        <taxon>Hexapoda</taxon>
        <taxon>Insecta</taxon>
        <taxon>Pterygota</taxon>
        <taxon>Neoptera</taxon>
        <taxon>Endopterygota</taxon>
        <taxon>Lepidoptera</taxon>
        <taxon>Glossata</taxon>
        <taxon>Ditrysia</taxon>
        <taxon>Papilionoidea</taxon>
        <taxon>Pieridae</taxon>
        <taxon>Dismorphiinae</taxon>
        <taxon>Leptidea</taxon>
    </lineage>
</organism>
<accession>A0A5E4Q770</accession>
<dbReference type="PRINTS" id="PR02051">
    <property type="entry name" value="PROTEINF175"/>
</dbReference>
<dbReference type="EMBL" id="FZQP02001870">
    <property type="protein sequence ID" value="VVC94076.1"/>
    <property type="molecule type" value="Genomic_DNA"/>
</dbReference>
<proteinExistence type="predicted"/>
<dbReference type="PANTHER" id="PTHR31728">
    <property type="entry name" value="ABRAXAS FAMILY MEMBER"/>
    <property type="match status" value="1"/>
</dbReference>
<dbReference type="GO" id="GO:0008608">
    <property type="term" value="P:attachment of spindle microtubules to kinetochore"/>
    <property type="evidence" value="ECO:0007669"/>
    <property type="project" value="TreeGrafter"/>
</dbReference>
<sequence>MRNVPVRSRNNVENAGTKLLNTDKTRAILTSPLPRRKRSDSLDTVVSPPSYRDIANRTSMQIINVDPMRTGCKAVNEHDDDGFTVFVNNRKKRQLRNNNRCGTATDPSKLKVAQLPEAIYLSRLETTAKYLVIMAYTEKVLLNGSALSLLLYECLNSSYSQEGFLVGDVTSEITNHISDSHNDTARLDTQIAITTVLPLPTVSLFYLPSGCIREDVMSDLLSSDASEIIGWYKYRKNSSIKPTLRDKLISKGLQKYFEKYHGKKTFVTCNLSIKTSAEGSTHNLIYKFGKINCFDMYEYIDDVSSNLGEKQTGYKKPYRLSPHCIFNKIVSESNVRKNNSDNAIMMIQEAVDVRLVKEAKIAAKNEALVRELEAEIKTMNGIFADKQAADLELAYKRVLDEKTVNREIEMVDACIDALKTPTAVDILSLPNIIVSNADVQMDDESSMQMNEVNVRVKSPGPGQSSNSTKPHTMNYASAVKKMGESVSIDTTSSLDEDLISFDVDETSNPKSIIINDNATSFHESSPEY</sequence>
<dbReference type="GO" id="GO:0008017">
    <property type="term" value="F:microtubule binding"/>
    <property type="evidence" value="ECO:0007669"/>
    <property type="project" value="TreeGrafter"/>
</dbReference>